<evidence type="ECO:0000313" key="2">
    <source>
        <dbReference type="Proteomes" id="UP000745663"/>
    </source>
</evidence>
<keyword evidence="2" id="KW-1185">Reference proteome</keyword>
<feature type="non-terminal residue" evidence="1">
    <location>
        <position position="1"/>
    </location>
</feature>
<protein>
    <recommendedName>
        <fullName evidence="3">Hemagglutinin</fullName>
    </recommendedName>
</protein>
<comment type="caution">
    <text evidence="1">The sequence shown here is derived from an EMBL/GenBank/DDBJ whole genome shotgun (WGS) entry which is preliminary data.</text>
</comment>
<feature type="non-terminal residue" evidence="1">
    <location>
        <position position="364"/>
    </location>
</feature>
<proteinExistence type="predicted"/>
<name>A0ABS2C705_9PSED</name>
<dbReference type="RefSeq" id="WP_203585848.1">
    <property type="nucleotide sequence ID" value="NZ_JACOPV010000073.1"/>
</dbReference>
<evidence type="ECO:0000313" key="1">
    <source>
        <dbReference type="EMBL" id="MBM5461651.1"/>
    </source>
</evidence>
<accession>A0ABS2C705</accession>
<reference evidence="1 2" key="1">
    <citation type="submission" date="2020-08" db="EMBL/GenBank/DDBJ databases">
        <title>Description of novel Pseudomonas species.</title>
        <authorList>
            <person name="Duman M."/>
            <person name="Mulet M."/>
            <person name="Altun S."/>
            <person name="Saticioglu I.B."/>
            <person name="Lalucat J."/>
            <person name="Garcia-Valdes E."/>
        </authorList>
    </citation>
    <scope>NUCLEOTIDE SEQUENCE [LARGE SCALE GENOMIC DNA]</scope>
    <source>
        <strain evidence="1 2">P66</strain>
    </source>
</reference>
<dbReference type="EMBL" id="JACOPV010000073">
    <property type="protein sequence ID" value="MBM5461651.1"/>
    <property type="molecule type" value="Genomic_DNA"/>
</dbReference>
<organism evidence="1 2">
    <name type="scientific">Pseudomonas arcuscaelestis</name>
    <dbReference type="NCBI Taxonomy" id="2710591"/>
    <lineage>
        <taxon>Bacteria</taxon>
        <taxon>Pseudomonadati</taxon>
        <taxon>Pseudomonadota</taxon>
        <taxon>Gammaproteobacteria</taxon>
        <taxon>Pseudomonadales</taxon>
        <taxon>Pseudomonadaceae</taxon>
        <taxon>Pseudomonas</taxon>
    </lineage>
</organism>
<dbReference type="Proteomes" id="UP000745663">
    <property type="component" value="Unassembled WGS sequence"/>
</dbReference>
<evidence type="ECO:0008006" key="3">
    <source>
        <dbReference type="Google" id="ProtNLM"/>
    </source>
</evidence>
<sequence length="364" mass="36333">LAVGVILGGKSVAVLADATLDLSGGGELLGAGFVSGRGGSTDARFNPLVQFGANGGFVLPGLSTNPVYAIVPGVQPVAAPAGGEGGAVAPLIGQQITIGAGVPGLPAGTYTLMPSTYALLPGAFRVEINGLAGVGGGATQLMRNGSWSTAGHLSIANTGIRDSLASQLILTSADTLRRYSQYNETSYAQFARADAAKLGVPRAMLEVDAKTLKLAMRAGGGASAFTFEGMGRFDAAAGGYGGTVAVVDLARGGIEVVAADQAATQGFRGITFSADSLNALGASRLIIGGLPYVAYGQSGSYITFAEGVNGARSNIVLREGAVLAAPEVLLVSQTGSIVVEQGASINTIGRGSAGFDARDGFIYK</sequence>
<gene>
    <name evidence="1" type="ORF">H8F21_29320</name>
</gene>